<sequence length="506" mass="57237">MQDIDSATSVATEGTLEQIRKLNNLPEEVLDIVTKPLYHVVFDMDFGAFLRDKSAYVLNADSKGTRRMPVLFDLNLARKVAGEFIARAISEGGLGDKKYPLYGAVIFGMKFTDCDHVKCEDLSYDINSKSSDKDITTYNIEHNGENVKQGSVSFESLRRLCVVSAEYVVRNDLQPANGFALLNLCENLTSSDIKMLKQMVNDPDKQVELKLCGQTVVVDTQNGTRDMQNAARQEKAHHIALQQRIQQNPSTHASMPSMQSSMPSMQSSMPAMHASMRASMPVMQESHLSMQEARQVMQQNPLTQASRSSMQVSRHQMEQNPLQESRSTMQVSRRHQIQQNPLQESRSTTQQNPLQESRSTIQQNLFSSQPMVQQNSMAHSLRTVAQMNPTQSENLHEQVKNSIMNVDQPSHVDLDKSKNIFQQKTRTQREDVHVPSDIQAIVDNIHHENNTNMIGGRIDYTTLWKQKKAEYKKMKAQQGGGGNLDYEALCKQMKAEYKQMKANTTH</sequence>
<name>A0A2H4UTX2_9VIRU</name>
<evidence type="ECO:0000313" key="2">
    <source>
        <dbReference type="EMBL" id="ATZ80297.1"/>
    </source>
</evidence>
<feature type="compositionally biased region" description="Polar residues" evidence="1">
    <location>
        <begin position="296"/>
        <end position="358"/>
    </location>
</feature>
<dbReference type="Proteomes" id="UP000240325">
    <property type="component" value="Segment"/>
</dbReference>
<organism evidence="2">
    <name type="scientific">Bodo saltans virus</name>
    <dbReference type="NCBI Taxonomy" id="2024608"/>
    <lineage>
        <taxon>Viruses</taxon>
        <taxon>Varidnaviria</taxon>
        <taxon>Bamfordvirae</taxon>
        <taxon>Nucleocytoviricota</taxon>
        <taxon>Megaviricetes</taxon>
        <taxon>Imitervirales</taxon>
        <taxon>Mimiviridae</taxon>
        <taxon>Klosneuvirinae</taxon>
        <taxon>Theiavirus</taxon>
        <taxon>Theiavirus salishense</taxon>
    </lineage>
</organism>
<feature type="region of interest" description="Disordered" evidence="1">
    <location>
        <begin position="285"/>
        <end position="358"/>
    </location>
</feature>
<protein>
    <submittedName>
        <fullName evidence="2">Uncharacterized protein</fullName>
    </submittedName>
</protein>
<evidence type="ECO:0000313" key="3">
    <source>
        <dbReference type="Proteomes" id="UP000240325"/>
    </source>
</evidence>
<gene>
    <name evidence="2" type="ORF">BMW23_0239</name>
</gene>
<keyword evidence="3" id="KW-1185">Reference proteome</keyword>
<reference evidence="2" key="1">
    <citation type="journal article" date="2017" name="Elife">
        <title>The kinetoplastid-infecting Bodo saltans virus (BsV), a window into the most abundant giant viruses in the sea.</title>
        <authorList>
            <person name="Deeg C.M."/>
            <person name="Chow C.-E.T."/>
            <person name="Suttle C.A."/>
        </authorList>
    </citation>
    <scope>NUCLEOTIDE SEQUENCE</scope>
    <source>
        <strain evidence="2">NG1</strain>
    </source>
</reference>
<feature type="region of interest" description="Disordered" evidence="1">
    <location>
        <begin position="247"/>
        <end position="273"/>
    </location>
</feature>
<evidence type="ECO:0000256" key="1">
    <source>
        <dbReference type="SAM" id="MobiDB-lite"/>
    </source>
</evidence>
<accession>A0A2H4UTX2</accession>
<dbReference type="EMBL" id="MF782455">
    <property type="protein sequence ID" value="ATZ80297.1"/>
    <property type="molecule type" value="Genomic_DNA"/>
</dbReference>
<proteinExistence type="predicted"/>
<feature type="compositionally biased region" description="Low complexity" evidence="1">
    <location>
        <begin position="252"/>
        <end position="273"/>
    </location>
</feature>